<dbReference type="EC" id="2.7.1.180" evidence="2"/>
<accession>A0A6L9XYI6</accession>
<dbReference type="GO" id="GO:0046872">
    <property type="term" value="F:metal ion binding"/>
    <property type="evidence" value="ECO:0007669"/>
    <property type="project" value="UniProtKB-KW"/>
</dbReference>
<evidence type="ECO:0000256" key="6">
    <source>
        <dbReference type="ARBA" id="ARBA00022723"/>
    </source>
</evidence>
<dbReference type="PANTHER" id="PTHR30040">
    <property type="entry name" value="THIAMINE BIOSYNTHESIS LIPOPROTEIN APBE"/>
    <property type="match status" value="1"/>
</dbReference>
<keyword evidence="6" id="KW-0479">Metal-binding</keyword>
<sequence length="323" mass="34083">MCAATADWNLWSTSAHLVVTKPSVLARAERMTRELTEAVDLACSRFRDDSELSILQSAPRFGAPAPVSPVLADLIRAALWAAALTDGAVDPTLGNDLLALGYDRDIARLDPPADGDLPVDITVGLERRSPGRRRVLLDGDRLTVPDDLRLDLGATAKAVAADRIAERIADELGCGVLISLGGDIATAGPAIDAHWEILVQDTQADPAQQVALPSGLAMATSSTRKRRWSQSGLPRHHILDPRFGLPVEPVWRSATVAAASCLRANALSTAAIVRGTDAPAWLASAGADARLVDRDGRVVTTGNWPAEEAQHSAAQHAAAVGHE</sequence>
<evidence type="ECO:0000256" key="9">
    <source>
        <dbReference type="ARBA" id="ARBA00031306"/>
    </source>
</evidence>
<proteinExistence type="predicted"/>
<comment type="cofactor">
    <cofactor evidence="1">
        <name>Mg(2+)</name>
        <dbReference type="ChEBI" id="CHEBI:18420"/>
    </cofactor>
</comment>
<evidence type="ECO:0000313" key="12">
    <source>
        <dbReference type="EMBL" id="NEN06038.1"/>
    </source>
</evidence>
<evidence type="ECO:0000256" key="10">
    <source>
        <dbReference type="ARBA" id="ARBA00048540"/>
    </source>
</evidence>
<dbReference type="InterPro" id="IPR003374">
    <property type="entry name" value="ApbE-like_sf"/>
</dbReference>
<feature type="compositionally biased region" description="Low complexity" evidence="11">
    <location>
        <begin position="311"/>
        <end position="323"/>
    </location>
</feature>
<dbReference type="PANTHER" id="PTHR30040:SF2">
    <property type="entry name" value="FAD:PROTEIN FMN TRANSFERASE"/>
    <property type="match status" value="1"/>
</dbReference>
<protein>
    <recommendedName>
        <fullName evidence="3">FAD:protein FMN transferase</fullName>
        <ecNumber evidence="2">2.7.1.180</ecNumber>
    </recommendedName>
    <alternativeName>
        <fullName evidence="9">Flavin transferase</fullName>
    </alternativeName>
</protein>
<evidence type="ECO:0000256" key="1">
    <source>
        <dbReference type="ARBA" id="ARBA00001946"/>
    </source>
</evidence>
<comment type="catalytic activity">
    <reaction evidence="10">
        <text>L-threonyl-[protein] + FAD = FMN-L-threonyl-[protein] + AMP + H(+)</text>
        <dbReference type="Rhea" id="RHEA:36847"/>
        <dbReference type="Rhea" id="RHEA-COMP:11060"/>
        <dbReference type="Rhea" id="RHEA-COMP:11061"/>
        <dbReference type="ChEBI" id="CHEBI:15378"/>
        <dbReference type="ChEBI" id="CHEBI:30013"/>
        <dbReference type="ChEBI" id="CHEBI:57692"/>
        <dbReference type="ChEBI" id="CHEBI:74257"/>
        <dbReference type="ChEBI" id="CHEBI:456215"/>
        <dbReference type="EC" id="2.7.1.180"/>
    </reaction>
</comment>
<reference evidence="12 13" key="1">
    <citation type="journal article" date="2014" name="J. Microbiol.">
        <title>Diaminobutyricibacter tongyongensis gen. nov., sp. nov. and Homoserinibacter gongjuensis gen. nov., sp. nov. belong to the family Microbacteriaceae.</title>
        <authorList>
            <person name="Kim S.J."/>
            <person name="Ahn J.H."/>
            <person name="Weon H.Y."/>
            <person name="Hamada M."/>
            <person name="Suzuki K."/>
            <person name="Kwon S.W."/>
        </authorList>
    </citation>
    <scope>NUCLEOTIDE SEQUENCE [LARGE SCALE GENOMIC DNA]</scope>
    <source>
        <strain evidence="12 13">NBRC 108724</strain>
    </source>
</reference>
<dbReference type="RefSeq" id="WP_163289493.1">
    <property type="nucleotide sequence ID" value="NZ_JAAGWY010000002.1"/>
</dbReference>
<dbReference type="Gene3D" id="3.10.520.10">
    <property type="entry name" value="ApbE-like domains"/>
    <property type="match status" value="1"/>
</dbReference>
<name>A0A6L9XYI6_9MICO</name>
<keyword evidence="7" id="KW-0274">FAD</keyword>
<dbReference type="InterPro" id="IPR024932">
    <property type="entry name" value="ApbE"/>
</dbReference>
<evidence type="ECO:0000256" key="7">
    <source>
        <dbReference type="ARBA" id="ARBA00022827"/>
    </source>
</evidence>
<evidence type="ECO:0000256" key="4">
    <source>
        <dbReference type="ARBA" id="ARBA00022630"/>
    </source>
</evidence>
<keyword evidence="8" id="KW-0460">Magnesium</keyword>
<dbReference type="Proteomes" id="UP000474967">
    <property type="component" value="Unassembled WGS sequence"/>
</dbReference>
<evidence type="ECO:0000256" key="8">
    <source>
        <dbReference type="ARBA" id="ARBA00022842"/>
    </source>
</evidence>
<dbReference type="GO" id="GO:0016740">
    <property type="term" value="F:transferase activity"/>
    <property type="evidence" value="ECO:0007669"/>
    <property type="project" value="UniProtKB-KW"/>
</dbReference>
<keyword evidence="4" id="KW-0285">Flavoprotein</keyword>
<keyword evidence="5 12" id="KW-0808">Transferase</keyword>
<evidence type="ECO:0000256" key="3">
    <source>
        <dbReference type="ARBA" id="ARBA00016337"/>
    </source>
</evidence>
<evidence type="ECO:0000313" key="13">
    <source>
        <dbReference type="Proteomes" id="UP000474967"/>
    </source>
</evidence>
<dbReference type="AlphaFoldDB" id="A0A6L9XYI6"/>
<organism evidence="12 13">
    <name type="scientific">Leifsonia tongyongensis</name>
    <dbReference type="NCBI Taxonomy" id="1268043"/>
    <lineage>
        <taxon>Bacteria</taxon>
        <taxon>Bacillati</taxon>
        <taxon>Actinomycetota</taxon>
        <taxon>Actinomycetes</taxon>
        <taxon>Micrococcales</taxon>
        <taxon>Microbacteriaceae</taxon>
        <taxon>Leifsonia</taxon>
    </lineage>
</organism>
<gene>
    <name evidence="12" type="ORF">G3T36_09135</name>
</gene>
<dbReference type="SUPFAM" id="SSF143631">
    <property type="entry name" value="ApbE-like"/>
    <property type="match status" value="1"/>
</dbReference>
<evidence type="ECO:0000256" key="5">
    <source>
        <dbReference type="ARBA" id="ARBA00022679"/>
    </source>
</evidence>
<feature type="region of interest" description="Disordered" evidence="11">
    <location>
        <begin position="303"/>
        <end position="323"/>
    </location>
</feature>
<comment type="caution">
    <text evidence="12">The sequence shown here is derived from an EMBL/GenBank/DDBJ whole genome shotgun (WGS) entry which is preliminary data.</text>
</comment>
<evidence type="ECO:0000256" key="11">
    <source>
        <dbReference type="SAM" id="MobiDB-lite"/>
    </source>
</evidence>
<dbReference type="Pfam" id="PF02424">
    <property type="entry name" value="ApbE"/>
    <property type="match status" value="1"/>
</dbReference>
<dbReference type="EMBL" id="JAAGWY010000002">
    <property type="protein sequence ID" value="NEN06038.1"/>
    <property type="molecule type" value="Genomic_DNA"/>
</dbReference>
<evidence type="ECO:0000256" key="2">
    <source>
        <dbReference type="ARBA" id="ARBA00011955"/>
    </source>
</evidence>
<keyword evidence="13" id="KW-1185">Reference proteome</keyword>